<organism evidence="2 3">
    <name type="scientific">Poritiphilus flavus</name>
    <dbReference type="NCBI Taxonomy" id="2697053"/>
    <lineage>
        <taxon>Bacteria</taxon>
        <taxon>Pseudomonadati</taxon>
        <taxon>Bacteroidota</taxon>
        <taxon>Flavobacteriia</taxon>
        <taxon>Flavobacteriales</taxon>
        <taxon>Flavobacteriaceae</taxon>
        <taxon>Poritiphilus</taxon>
    </lineage>
</organism>
<proteinExistence type="predicted"/>
<name>A0A6L9E7C9_9FLAO</name>
<feature type="region of interest" description="Disordered" evidence="1">
    <location>
        <begin position="1"/>
        <end position="55"/>
    </location>
</feature>
<gene>
    <name evidence="2" type="ORF">GTQ38_00880</name>
</gene>
<keyword evidence="3" id="KW-1185">Reference proteome</keyword>
<comment type="caution">
    <text evidence="2">The sequence shown here is derived from an EMBL/GenBank/DDBJ whole genome shotgun (WGS) entry which is preliminary data.</text>
</comment>
<reference evidence="2 3" key="1">
    <citation type="submission" date="2020-01" db="EMBL/GenBank/DDBJ databases">
        <title>Bacteria diversity of Porities sp.</title>
        <authorList>
            <person name="Wang G."/>
        </authorList>
    </citation>
    <scope>NUCLEOTIDE SEQUENCE [LARGE SCALE GENOMIC DNA]</scope>
    <source>
        <strain evidence="2 3">R33</strain>
    </source>
</reference>
<dbReference type="AlphaFoldDB" id="A0A6L9E7C9"/>
<protein>
    <submittedName>
        <fullName evidence="2">Uncharacterized protein</fullName>
    </submittedName>
</protein>
<dbReference type="Proteomes" id="UP000475249">
    <property type="component" value="Unassembled WGS sequence"/>
</dbReference>
<sequence>MRIIIETEDTGKVKVTKPTQTDKPESDSIPVIDSGTGPQGQAQVSDNEPDFTNNGEEFMDSDTIDAGAVPSELLELMEGAEPTQTGEVGDLDSGEAPAS</sequence>
<evidence type="ECO:0000313" key="3">
    <source>
        <dbReference type="Proteomes" id="UP000475249"/>
    </source>
</evidence>
<feature type="compositionally biased region" description="Polar residues" evidence="1">
    <location>
        <begin position="39"/>
        <end position="55"/>
    </location>
</feature>
<accession>A0A6L9E7C9</accession>
<evidence type="ECO:0000256" key="1">
    <source>
        <dbReference type="SAM" id="MobiDB-lite"/>
    </source>
</evidence>
<dbReference type="RefSeq" id="WP_161433337.1">
    <property type="nucleotide sequence ID" value="NZ_WXYO01000001.1"/>
</dbReference>
<feature type="region of interest" description="Disordered" evidence="1">
    <location>
        <begin position="77"/>
        <end position="99"/>
    </location>
</feature>
<dbReference type="EMBL" id="WXYO01000001">
    <property type="protein sequence ID" value="NAS10534.1"/>
    <property type="molecule type" value="Genomic_DNA"/>
</dbReference>
<evidence type="ECO:0000313" key="2">
    <source>
        <dbReference type="EMBL" id="NAS10534.1"/>
    </source>
</evidence>